<keyword evidence="2 7" id="KW-0812">Transmembrane</keyword>
<feature type="transmembrane region" description="Helical" evidence="7">
    <location>
        <begin position="57"/>
        <end position="77"/>
    </location>
</feature>
<evidence type="ECO:0000256" key="3">
    <source>
        <dbReference type="ARBA" id="ARBA00022989"/>
    </source>
</evidence>
<gene>
    <name evidence="9" type="ORF">H2200_008891</name>
</gene>
<evidence type="ECO:0000259" key="8">
    <source>
        <dbReference type="Pfam" id="PF20684"/>
    </source>
</evidence>
<evidence type="ECO:0000256" key="5">
    <source>
        <dbReference type="ARBA" id="ARBA00038359"/>
    </source>
</evidence>
<feature type="compositionally biased region" description="Polar residues" evidence="6">
    <location>
        <begin position="302"/>
        <end position="313"/>
    </location>
</feature>
<dbReference type="PANTHER" id="PTHR33048">
    <property type="entry name" value="PTH11-LIKE INTEGRAL MEMBRANE PROTEIN (AFU_ORTHOLOGUE AFUA_5G11245)"/>
    <property type="match status" value="1"/>
</dbReference>
<feature type="transmembrane region" description="Helical" evidence="7">
    <location>
        <begin position="223"/>
        <end position="243"/>
    </location>
</feature>
<protein>
    <recommendedName>
        <fullName evidence="8">Rhodopsin domain-containing protein</fullName>
    </recommendedName>
</protein>
<dbReference type="Pfam" id="PF20684">
    <property type="entry name" value="Fung_rhodopsin"/>
    <property type="match status" value="1"/>
</dbReference>
<evidence type="ECO:0000256" key="1">
    <source>
        <dbReference type="ARBA" id="ARBA00004141"/>
    </source>
</evidence>
<feature type="region of interest" description="Disordered" evidence="6">
    <location>
        <begin position="346"/>
        <end position="376"/>
    </location>
</feature>
<dbReference type="PANTHER" id="PTHR33048:SF162">
    <property type="entry name" value="SATRATOXIN BIOSYNTHESIS SC1 CLUSTER PROTEIN 4"/>
    <property type="match status" value="1"/>
</dbReference>
<comment type="caution">
    <text evidence="9">The sequence shown here is derived from an EMBL/GenBank/DDBJ whole genome shotgun (WGS) entry which is preliminary data.</text>
</comment>
<feature type="transmembrane region" description="Helical" evidence="7">
    <location>
        <begin position="190"/>
        <end position="211"/>
    </location>
</feature>
<dbReference type="EMBL" id="JAPDRK010000013">
    <property type="protein sequence ID" value="KAJ9606881.1"/>
    <property type="molecule type" value="Genomic_DNA"/>
</dbReference>
<dbReference type="Proteomes" id="UP001172673">
    <property type="component" value="Unassembled WGS sequence"/>
</dbReference>
<dbReference type="GO" id="GO:0016020">
    <property type="term" value="C:membrane"/>
    <property type="evidence" value="ECO:0007669"/>
    <property type="project" value="UniProtKB-SubCell"/>
</dbReference>
<keyword evidence="3 7" id="KW-1133">Transmembrane helix</keyword>
<keyword evidence="4 7" id="KW-0472">Membrane</keyword>
<feature type="transmembrane region" description="Helical" evidence="7">
    <location>
        <begin position="143"/>
        <end position="163"/>
    </location>
</feature>
<proteinExistence type="inferred from homology"/>
<evidence type="ECO:0000256" key="4">
    <source>
        <dbReference type="ARBA" id="ARBA00023136"/>
    </source>
</evidence>
<dbReference type="InterPro" id="IPR052337">
    <property type="entry name" value="SAT4-like"/>
</dbReference>
<dbReference type="AlphaFoldDB" id="A0AA39CFZ1"/>
<feature type="transmembrane region" description="Helical" evidence="7">
    <location>
        <begin position="110"/>
        <end position="131"/>
    </location>
</feature>
<accession>A0AA39CFZ1</accession>
<evidence type="ECO:0000313" key="9">
    <source>
        <dbReference type="EMBL" id="KAJ9606881.1"/>
    </source>
</evidence>
<dbReference type="InterPro" id="IPR049326">
    <property type="entry name" value="Rhodopsin_dom_fungi"/>
</dbReference>
<evidence type="ECO:0000313" key="10">
    <source>
        <dbReference type="Proteomes" id="UP001172673"/>
    </source>
</evidence>
<comment type="similarity">
    <text evidence="5">Belongs to the SAT4 family.</text>
</comment>
<feature type="transmembrane region" description="Helical" evidence="7">
    <location>
        <begin position="255"/>
        <end position="276"/>
    </location>
</feature>
<evidence type="ECO:0000256" key="2">
    <source>
        <dbReference type="ARBA" id="ARBA00022692"/>
    </source>
</evidence>
<organism evidence="9 10">
    <name type="scientific">Cladophialophora chaetospira</name>
    <dbReference type="NCBI Taxonomy" id="386627"/>
    <lineage>
        <taxon>Eukaryota</taxon>
        <taxon>Fungi</taxon>
        <taxon>Dikarya</taxon>
        <taxon>Ascomycota</taxon>
        <taxon>Pezizomycotina</taxon>
        <taxon>Eurotiomycetes</taxon>
        <taxon>Chaetothyriomycetidae</taxon>
        <taxon>Chaetothyriales</taxon>
        <taxon>Herpotrichiellaceae</taxon>
        <taxon>Cladophialophora</taxon>
    </lineage>
</organism>
<evidence type="ECO:0000256" key="7">
    <source>
        <dbReference type="SAM" id="Phobius"/>
    </source>
</evidence>
<feature type="transmembrane region" description="Helical" evidence="7">
    <location>
        <begin position="24"/>
        <end position="45"/>
    </location>
</feature>
<keyword evidence="10" id="KW-1185">Reference proteome</keyword>
<comment type="subcellular location">
    <subcellularLocation>
        <location evidence="1">Membrane</location>
        <topology evidence="1">Multi-pass membrane protein</topology>
    </subcellularLocation>
</comment>
<feature type="compositionally biased region" description="Basic and acidic residues" evidence="6">
    <location>
        <begin position="317"/>
        <end position="327"/>
    </location>
</feature>
<evidence type="ECO:0000256" key="6">
    <source>
        <dbReference type="SAM" id="MobiDB-lite"/>
    </source>
</evidence>
<feature type="domain" description="Rhodopsin" evidence="8">
    <location>
        <begin position="41"/>
        <end position="281"/>
    </location>
</feature>
<reference evidence="9" key="1">
    <citation type="submission" date="2022-10" db="EMBL/GenBank/DDBJ databases">
        <title>Culturing micro-colonial fungi from biological soil crusts in the Mojave desert and describing Neophaeococcomyces mojavensis, and introducing the new genera and species Taxawa tesnikishii.</title>
        <authorList>
            <person name="Kurbessoian T."/>
            <person name="Stajich J.E."/>
        </authorList>
    </citation>
    <scope>NUCLEOTIDE SEQUENCE</scope>
    <source>
        <strain evidence="9">TK_41</strain>
    </source>
</reference>
<name>A0AA39CFZ1_9EURO</name>
<feature type="region of interest" description="Disordered" evidence="6">
    <location>
        <begin position="293"/>
        <end position="327"/>
    </location>
</feature>
<sequence length="402" mass="44129">MSNSTTDPKNLTNQHLSKIAEPTLLGIMWALCAVAAIFVAARIAVRIHYFRRLSGDDYFCLLALSLLIGDSIVMQLMTPPMFDILAVSNGIMTPGADFMSNSSFYLKLQFANTILFWSILWAVKGCFLAFFRKLTNQTKYPRIAWWVVTVITVLAYIGSVITYPVSCTSFVLGQCQTSLNIERSLISLRYSTAVDIITDLLIMAIPLYLVIGLKMSNSQKIGLCGVLGLGAIIIVFSVIRIIVTNTTGRQPEISWLALWSAIESSVAVIVACLASFKVLLSARKGTGSYGTPGYNQAGRYGNHSSGQNGSRGPQSGRHNDTKGSLRVAHRDVTRDSTLFDDSAEMQNLGSKHGHGVANIVGGKKQDWDDDAESQKHLRDEDIRVQTSFTVEHEHYSPVGHAR</sequence>